<evidence type="ECO:0000313" key="3">
    <source>
        <dbReference type="EMBL" id="MCI0754476.1"/>
    </source>
</evidence>
<feature type="region of interest" description="Disordered" evidence="1">
    <location>
        <begin position="32"/>
        <end position="169"/>
    </location>
</feature>
<feature type="compositionally biased region" description="Polar residues" evidence="1">
    <location>
        <begin position="44"/>
        <end position="55"/>
    </location>
</feature>
<evidence type="ECO:0000256" key="1">
    <source>
        <dbReference type="SAM" id="MobiDB-lite"/>
    </source>
</evidence>
<feature type="signal peptide" evidence="2">
    <location>
        <begin position="1"/>
        <end position="36"/>
    </location>
</feature>
<keyword evidence="4" id="KW-1185">Reference proteome</keyword>
<keyword evidence="2" id="KW-0732">Signal</keyword>
<feature type="compositionally biased region" description="Polar residues" evidence="1">
    <location>
        <begin position="81"/>
        <end position="95"/>
    </location>
</feature>
<sequence length="169" mass="16207">MARAVTLPSASRLLLPLAAAGLIGLCGAALAPPAHAQSSGGGSTTPTPRAQNAPDTGTGAGNGEQTLQNNSATRALDRAAGTNTSGTYPTQSDGTPANPPGTAATRALDRAAGTNASGAYPQNEGNSATPPAASPSPPTAPNTVAPGTGAAERNNDPSRTGMGGGTPSR</sequence>
<gene>
    <name evidence="3" type="ORF">MON41_11985</name>
</gene>
<comment type="caution">
    <text evidence="3">The sequence shown here is derived from an EMBL/GenBank/DDBJ whole genome shotgun (WGS) entry which is preliminary data.</text>
</comment>
<evidence type="ECO:0000313" key="4">
    <source>
        <dbReference type="Proteomes" id="UP001201985"/>
    </source>
</evidence>
<dbReference type="EMBL" id="JALBUU010000004">
    <property type="protein sequence ID" value="MCI0754476.1"/>
    <property type="molecule type" value="Genomic_DNA"/>
</dbReference>
<feature type="compositionally biased region" description="Polar residues" evidence="1">
    <location>
        <begin position="63"/>
        <end position="73"/>
    </location>
</feature>
<evidence type="ECO:0000256" key="2">
    <source>
        <dbReference type="SAM" id="SignalP"/>
    </source>
</evidence>
<protein>
    <submittedName>
        <fullName evidence="3">Uncharacterized protein</fullName>
    </submittedName>
</protein>
<reference evidence="3 4" key="1">
    <citation type="submission" date="2022-03" db="EMBL/GenBank/DDBJ databases">
        <title>Complete genome analysis of Roseomonas KG 17.1 : a prolific producer of plant growth promoters.</title>
        <authorList>
            <person name="Saadouli I."/>
            <person name="Najjari A."/>
            <person name="Mosbah A."/>
            <person name="Ouzari H.I."/>
        </authorList>
    </citation>
    <scope>NUCLEOTIDE SEQUENCE [LARGE SCALE GENOMIC DNA]</scope>
    <source>
        <strain evidence="3 4">KG17-1</strain>
    </source>
</reference>
<organism evidence="3 4">
    <name type="scientific">Teichococcus vastitatis</name>
    <dbReference type="NCBI Taxonomy" id="2307076"/>
    <lineage>
        <taxon>Bacteria</taxon>
        <taxon>Pseudomonadati</taxon>
        <taxon>Pseudomonadota</taxon>
        <taxon>Alphaproteobacteria</taxon>
        <taxon>Acetobacterales</taxon>
        <taxon>Roseomonadaceae</taxon>
        <taxon>Roseomonas</taxon>
    </lineage>
</organism>
<accession>A0ABS9W5A9</accession>
<name>A0ABS9W5A9_9PROT</name>
<dbReference type="RefSeq" id="WP_120006242.1">
    <property type="nucleotide sequence ID" value="NZ_JALBUU010000004.1"/>
</dbReference>
<dbReference type="Proteomes" id="UP001201985">
    <property type="component" value="Unassembled WGS sequence"/>
</dbReference>
<feature type="chain" id="PRO_5047528783" evidence="2">
    <location>
        <begin position="37"/>
        <end position="169"/>
    </location>
</feature>
<proteinExistence type="predicted"/>